<sequence>MLEEIMEVKDSTMKTLNETIDLQQRTIKQLREIVFLTEKHADIEKQLLELQTKPGLN</sequence>
<evidence type="ECO:0000256" key="1">
    <source>
        <dbReference type="SAM" id="Coils"/>
    </source>
</evidence>
<dbReference type="AlphaFoldDB" id="X0VEA8"/>
<protein>
    <submittedName>
        <fullName evidence="2">Uncharacterized protein</fullName>
    </submittedName>
</protein>
<proteinExistence type="predicted"/>
<name>X0VEA8_9ZZZZ</name>
<gene>
    <name evidence="2" type="ORF">S01H1_42950</name>
</gene>
<reference evidence="2" key="1">
    <citation type="journal article" date="2014" name="Front. Microbiol.">
        <title>High frequency of phylogenetically diverse reductive dehalogenase-homologous genes in deep subseafloor sedimentary metagenomes.</title>
        <authorList>
            <person name="Kawai M."/>
            <person name="Futagami T."/>
            <person name="Toyoda A."/>
            <person name="Takaki Y."/>
            <person name="Nishi S."/>
            <person name="Hori S."/>
            <person name="Arai W."/>
            <person name="Tsubouchi T."/>
            <person name="Morono Y."/>
            <person name="Uchiyama I."/>
            <person name="Ito T."/>
            <person name="Fujiyama A."/>
            <person name="Inagaki F."/>
            <person name="Takami H."/>
        </authorList>
    </citation>
    <scope>NUCLEOTIDE SEQUENCE</scope>
    <source>
        <strain evidence="2">Expedition CK06-06</strain>
    </source>
</reference>
<feature type="coiled-coil region" evidence="1">
    <location>
        <begin position="13"/>
        <end position="53"/>
    </location>
</feature>
<comment type="caution">
    <text evidence="2">The sequence shown here is derived from an EMBL/GenBank/DDBJ whole genome shotgun (WGS) entry which is preliminary data.</text>
</comment>
<organism evidence="2">
    <name type="scientific">marine sediment metagenome</name>
    <dbReference type="NCBI Taxonomy" id="412755"/>
    <lineage>
        <taxon>unclassified sequences</taxon>
        <taxon>metagenomes</taxon>
        <taxon>ecological metagenomes</taxon>
    </lineage>
</organism>
<keyword evidence="1" id="KW-0175">Coiled coil</keyword>
<accession>X0VEA8</accession>
<dbReference type="EMBL" id="BARS01027337">
    <property type="protein sequence ID" value="GAG10813.1"/>
    <property type="molecule type" value="Genomic_DNA"/>
</dbReference>
<evidence type="ECO:0000313" key="2">
    <source>
        <dbReference type="EMBL" id="GAG10813.1"/>
    </source>
</evidence>